<reference evidence="14 15" key="1">
    <citation type="submission" date="2015-09" db="EMBL/GenBank/DDBJ databases">
        <authorList>
            <consortium name="Pathogen Informatics"/>
        </authorList>
    </citation>
    <scope>NUCLEOTIDE SEQUENCE [LARGE SCALE GENOMIC DNA]</scope>
    <source>
        <strain evidence="14 15">2789STDY5608850</strain>
    </source>
</reference>
<dbReference type="GO" id="GO:0042910">
    <property type="term" value="F:xenobiotic transmembrane transporter activity"/>
    <property type="evidence" value="ECO:0007669"/>
    <property type="project" value="InterPro"/>
</dbReference>
<dbReference type="RefSeq" id="WP_055656624.1">
    <property type="nucleotide sequence ID" value="NZ_CABIXC010000008.1"/>
</dbReference>
<evidence type="ECO:0000256" key="7">
    <source>
        <dbReference type="ARBA" id="ARBA00022475"/>
    </source>
</evidence>
<comment type="similarity">
    <text evidence="3">Belongs to the multi antimicrobial extrusion (MATE) (TC 2.A.66.1) family.</text>
</comment>
<keyword evidence="9 13" id="KW-1133">Transmembrane helix</keyword>
<keyword evidence="5" id="KW-0813">Transport</keyword>
<keyword evidence="11 13" id="KW-0472">Membrane</keyword>
<dbReference type="Proteomes" id="UP000095651">
    <property type="component" value="Unassembled WGS sequence"/>
</dbReference>
<feature type="transmembrane region" description="Helical" evidence="13">
    <location>
        <begin position="415"/>
        <end position="433"/>
    </location>
</feature>
<evidence type="ECO:0000256" key="3">
    <source>
        <dbReference type="ARBA" id="ARBA00010199"/>
    </source>
</evidence>
<dbReference type="GO" id="GO:0005886">
    <property type="term" value="C:plasma membrane"/>
    <property type="evidence" value="ECO:0007669"/>
    <property type="project" value="UniProtKB-SubCell"/>
</dbReference>
<dbReference type="InterPro" id="IPR002528">
    <property type="entry name" value="MATE_fam"/>
</dbReference>
<proteinExistence type="inferred from homology"/>
<comment type="function">
    <text evidence="1">Multidrug efflux pump.</text>
</comment>
<evidence type="ECO:0000256" key="5">
    <source>
        <dbReference type="ARBA" id="ARBA00022448"/>
    </source>
</evidence>
<dbReference type="PANTHER" id="PTHR43298:SF2">
    <property type="entry name" value="FMN_FAD EXPORTER YEEO-RELATED"/>
    <property type="match status" value="1"/>
</dbReference>
<dbReference type="EMBL" id="CYZE01000008">
    <property type="protein sequence ID" value="CUO55131.1"/>
    <property type="molecule type" value="Genomic_DNA"/>
</dbReference>
<keyword evidence="7" id="KW-1003">Cell membrane</keyword>
<dbReference type="CDD" id="cd13138">
    <property type="entry name" value="MATE_yoeA_like"/>
    <property type="match status" value="1"/>
</dbReference>
<keyword evidence="10" id="KW-0406">Ion transport</keyword>
<dbReference type="GO" id="GO:0015297">
    <property type="term" value="F:antiporter activity"/>
    <property type="evidence" value="ECO:0007669"/>
    <property type="project" value="UniProtKB-KW"/>
</dbReference>
<dbReference type="InterPro" id="IPR050222">
    <property type="entry name" value="MATE_MdtK"/>
</dbReference>
<evidence type="ECO:0000256" key="9">
    <source>
        <dbReference type="ARBA" id="ARBA00022989"/>
    </source>
</evidence>
<feature type="transmembrane region" description="Helical" evidence="13">
    <location>
        <begin position="190"/>
        <end position="212"/>
    </location>
</feature>
<sequence length="449" mass="48666">MTTDLTVGLPRKTLWRFLLPMLVSVMFQQFYNIADSMIAGRFAGEDALAAVGASYPITVIFMAFATGSNLGASVVVSRLFGARDFRRMKTAIHTAFISCVALSLFLTAYGVIFCAPMMRWIKTPDNVFSDGALYLRIYTFGLLFLILYNVCTGIFTAFGDSKTPLWFLIGSSLGNIVLDIWFVAGFHMGVAGVAWATFLAQGVSCILAVVTLGSRLKNMAGTEKAAMFDWGLFKQIAAIAVPSIMQQSVLSVGNLFVQVIVNHYGSAVIAGYSAAIKLNTFAITSFMSLGSCLSGFTAQNLGAGKGGRISSGFREGVRLSLIASVPFVALYFLFSRQIMGLFLDSGSQEAINAGVMFLKIVSPLYFMISIKLMTDGILRGSGAMVYFVIATIPDLILRILFACLLTPHFGSTGIWMAWPFGWTAATVLTMIFYRKIIPPPQKESIAGMD</sequence>
<feature type="transmembrane region" description="Helical" evidence="13">
    <location>
        <begin position="165"/>
        <end position="184"/>
    </location>
</feature>
<evidence type="ECO:0000256" key="2">
    <source>
        <dbReference type="ARBA" id="ARBA00004651"/>
    </source>
</evidence>
<keyword evidence="6" id="KW-0050">Antiport</keyword>
<dbReference type="PANTHER" id="PTHR43298">
    <property type="entry name" value="MULTIDRUG RESISTANCE PROTEIN NORM-RELATED"/>
    <property type="match status" value="1"/>
</dbReference>
<evidence type="ECO:0000256" key="6">
    <source>
        <dbReference type="ARBA" id="ARBA00022449"/>
    </source>
</evidence>
<evidence type="ECO:0000313" key="15">
    <source>
        <dbReference type="Proteomes" id="UP000095651"/>
    </source>
</evidence>
<gene>
    <name evidence="14" type="primary">mepA_24</name>
    <name evidence="14" type="ORF">ERS852407_03164</name>
</gene>
<comment type="subcellular location">
    <subcellularLocation>
        <location evidence="2">Cell membrane</location>
        <topology evidence="2">Multi-pass membrane protein</topology>
    </subcellularLocation>
</comment>
<evidence type="ECO:0000256" key="12">
    <source>
        <dbReference type="ARBA" id="ARBA00031636"/>
    </source>
</evidence>
<evidence type="ECO:0000256" key="13">
    <source>
        <dbReference type="SAM" id="Phobius"/>
    </source>
</evidence>
<name>A0A174FZM2_9FIRM</name>
<dbReference type="InterPro" id="IPR048279">
    <property type="entry name" value="MdtK-like"/>
</dbReference>
<dbReference type="GO" id="GO:0006811">
    <property type="term" value="P:monoatomic ion transport"/>
    <property type="evidence" value="ECO:0007669"/>
    <property type="project" value="UniProtKB-KW"/>
</dbReference>
<accession>A0A174FZM2</accession>
<protein>
    <recommendedName>
        <fullName evidence="4">Probable multidrug resistance protein NorM</fullName>
    </recommendedName>
    <alternativeName>
        <fullName evidence="12">Multidrug-efflux transporter</fullName>
    </alternativeName>
</protein>
<evidence type="ECO:0000256" key="4">
    <source>
        <dbReference type="ARBA" id="ARBA00020268"/>
    </source>
</evidence>
<feature type="transmembrane region" description="Helical" evidence="13">
    <location>
        <begin position="133"/>
        <end position="158"/>
    </location>
</feature>
<feature type="transmembrane region" description="Helical" evidence="13">
    <location>
        <begin position="316"/>
        <end position="334"/>
    </location>
</feature>
<feature type="transmembrane region" description="Helical" evidence="13">
    <location>
        <begin position="92"/>
        <end position="113"/>
    </location>
</feature>
<feature type="transmembrane region" description="Helical" evidence="13">
    <location>
        <begin position="385"/>
        <end position="409"/>
    </location>
</feature>
<dbReference type="PIRSF" id="PIRSF006603">
    <property type="entry name" value="DinF"/>
    <property type="match status" value="1"/>
</dbReference>
<feature type="transmembrane region" description="Helical" evidence="13">
    <location>
        <begin position="14"/>
        <end position="34"/>
    </location>
</feature>
<evidence type="ECO:0000313" key="14">
    <source>
        <dbReference type="EMBL" id="CUO55131.1"/>
    </source>
</evidence>
<keyword evidence="8 13" id="KW-0812">Transmembrane</keyword>
<dbReference type="NCBIfam" id="TIGR00797">
    <property type="entry name" value="matE"/>
    <property type="match status" value="1"/>
</dbReference>
<evidence type="ECO:0000256" key="10">
    <source>
        <dbReference type="ARBA" id="ARBA00023065"/>
    </source>
</evidence>
<evidence type="ECO:0000256" key="11">
    <source>
        <dbReference type="ARBA" id="ARBA00023136"/>
    </source>
</evidence>
<dbReference type="Pfam" id="PF01554">
    <property type="entry name" value="MatE"/>
    <property type="match status" value="2"/>
</dbReference>
<evidence type="ECO:0000256" key="8">
    <source>
        <dbReference type="ARBA" id="ARBA00022692"/>
    </source>
</evidence>
<feature type="transmembrane region" description="Helical" evidence="13">
    <location>
        <begin position="54"/>
        <end position="80"/>
    </location>
</feature>
<evidence type="ECO:0000256" key="1">
    <source>
        <dbReference type="ARBA" id="ARBA00003408"/>
    </source>
</evidence>
<dbReference type="AlphaFoldDB" id="A0A174FZM2"/>
<feature type="transmembrane region" description="Helical" evidence="13">
    <location>
        <begin position="354"/>
        <end position="373"/>
    </location>
</feature>
<organism evidence="14 15">
    <name type="scientific">Hungatella hathewayi</name>
    <dbReference type="NCBI Taxonomy" id="154046"/>
    <lineage>
        <taxon>Bacteria</taxon>
        <taxon>Bacillati</taxon>
        <taxon>Bacillota</taxon>
        <taxon>Clostridia</taxon>
        <taxon>Lachnospirales</taxon>
        <taxon>Lachnospiraceae</taxon>
        <taxon>Hungatella</taxon>
    </lineage>
</organism>